<dbReference type="Pfam" id="PF10548">
    <property type="entry name" value="P22_AR_C"/>
    <property type="match status" value="1"/>
</dbReference>
<evidence type="ECO:0000259" key="2">
    <source>
        <dbReference type="Pfam" id="PF10548"/>
    </source>
</evidence>
<dbReference type="InterPro" id="IPR018876">
    <property type="entry name" value="Phage_P22_antirepressor_C"/>
</dbReference>
<protein>
    <submittedName>
        <fullName evidence="3">ORF6N domain-containing protein</fullName>
    </submittedName>
</protein>
<name>A0ABV1P9M6_9GAMM</name>
<reference evidence="3 4" key="1">
    <citation type="submission" date="2024-06" db="EMBL/GenBank/DDBJ databases">
        <title>Pangenomics to understand the prophage dynamics in the radiating lineages of P. brasiliense.</title>
        <authorList>
            <person name="Pardeshi L.A."/>
            <person name="Van Duivenbode I."/>
            <person name="Jonkheer E.M."/>
            <person name="Pel M.J.C."/>
            <person name="Kupczok A."/>
            <person name="De Ridder D."/>
            <person name="Smit S."/>
            <person name="Van Der Lee T.J."/>
        </authorList>
    </citation>
    <scope>NUCLEOTIDE SEQUENCE [LARGE SCALE GENOMIC DNA]</scope>
    <source>
        <strain evidence="3 4">PD 8607</strain>
    </source>
</reference>
<sequence length="300" mass="35004">MTTQLSAENLSVIAHNGVPVITTELMASLYCTERQRITNNYNRNKDRFVIGKHYFKLDGENLESLRNSLRVSRTPIHPSVRALMLWTERGAARHAKMLETDQAWDVFEKLEDFYFSQREKRAEEPVRKTKQSTAKQLTPLRQTVERLITSGVGNIYPDIWKLVHKRFDIENIQQLPPDQISEAIAYLDGLEGEYIGRQNELPQQKASLTVREMDNLVWLWDYANRSQALFRETYPAIQTMKSEYSGRFYDHSREFSYVINMARDALMKIISTVNAHDLDIQANLSAWIRIKNNELPPSRH</sequence>
<dbReference type="Pfam" id="PF10543">
    <property type="entry name" value="ORF6N"/>
    <property type="match status" value="1"/>
</dbReference>
<dbReference type="RefSeq" id="WP_349960496.1">
    <property type="nucleotide sequence ID" value="NZ_JBEHEF010000005.1"/>
</dbReference>
<dbReference type="EMBL" id="JBEHEF010000005">
    <property type="protein sequence ID" value="MEQ9937802.1"/>
    <property type="molecule type" value="Genomic_DNA"/>
</dbReference>
<organism evidence="3 4">
    <name type="scientific">Pectobacterium polonicum</name>
    <dbReference type="NCBI Taxonomy" id="2485124"/>
    <lineage>
        <taxon>Bacteria</taxon>
        <taxon>Pseudomonadati</taxon>
        <taxon>Pseudomonadota</taxon>
        <taxon>Gammaproteobacteria</taxon>
        <taxon>Enterobacterales</taxon>
        <taxon>Pectobacteriaceae</taxon>
        <taxon>Pectobacterium</taxon>
    </lineage>
</organism>
<evidence type="ECO:0000313" key="3">
    <source>
        <dbReference type="EMBL" id="MEQ9937802.1"/>
    </source>
</evidence>
<feature type="domain" description="KilA-N DNA-binding" evidence="1">
    <location>
        <begin position="11"/>
        <end position="97"/>
    </location>
</feature>
<keyword evidence="4" id="KW-1185">Reference proteome</keyword>
<evidence type="ECO:0000313" key="4">
    <source>
        <dbReference type="Proteomes" id="UP001463408"/>
    </source>
</evidence>
<dbReference type="InterPro" id="IPR018873">
    <property type="entry name" value="KilA-N_DNA-bd_domain"/>
</dbReference>
<evidence type="ECO:0000259" key="1">
    <source>
        <dbReference type="Pfam" id="PF10543"/>
    </source>
</evidence>
<proteinExistence type="predicted"/>
<comment type="caution">
    <text evidence="3">The sequence shown here is derived from an EMBL/GenBank/DDBJ whole genome shotgun (WGS) entry which is preliminary data.</text>
</comment>
<dbReference type="Proteomes" id="UP001463408">
    <property type="component" value="Unassembled WGS sequence"/>
</dbReference>
<accession>A0ABV1P9M6</accession>
<gene>
    <name evidence="3" type="ORF">ABRQ07_09280</name>
</gene>
<feature type="domain" description="Bacteriophage P22 antirepressor protein C-terminal" evidence="2">
    <location>
        <begin position="204"/>
        <end position="271"/>
    </location>
</feature>